<keyword evidence="3" id="KW-1185">Reference proteome</keyword>
<dbReference type="EC" id="3.4.-.-" evidence="2"/>
<keyword evidence="2" id="KW-0378">Hydrolase</keyword>
<dbReference type="Gene3D" id="3.40.50.1820">
    <property type="entry name" value="alpha/beta hydrolase"/>
    <property type="match status" value="1"/>
</dbReference>
<dbReference type="PANTHER" id="PTHR42886:SF53">
    <property type="entry name" value="ALPHA_BETA-HYDROLASES SUPERFAMILY PROTEIN"/>
    <property type="match status" value="1"/>
</dbReference>
<name>A0ABW2MRC1_9FLAO</name>
<feature type="domain" description="Dienelactone hydrolase" evidence="1">
    <location>
        <begin position="27"/>
        <end position="258"/>
    </location>
</feature>
<dbReference type="PANTHER" id="PTHR42886">
    <property type="entry name" value="RE40534P-RELATED"/>
    <property type="match status" value="1"/>
</dbReference>
<sequence>MHIETNLVLETEGKKPIVYDVYHNGGHTPKPIVIFCHGYKGFKDWGAWNLVAEEFAKKEFFFLKFNFSHNGGTVDQPIDFPDLEAFAQNNYSKELENLERIIKHVQTAQKYADDADVTNISLIGHSRGGGIVLIKAEENNAVKRVITWAGVSDYKVRFKEGTEAFKKFKETGRMFVENGRTKQQMPHDWQFYEDFIANEERLTIQRAATNLDKPWLIIHGDSDTSVNVSEGKALHRWNPKSTLEIIKEADHVFGAKHPWGKKTLPKHLKKVVQLSSDFLK</sequence>
<dbReference type="SUPFAM" id="SSF53474">
    <property type="entry name" value="alpha/beta-Hydrolases"/>
    <property type="match status" value="1"/>
</dbReference>
<evidence type="ECO:0000259" key="1">
    <source>
        <dbReference type="Pfam" id="PF01738"/>
    </source>
</evidence>
<reference evidence="3" key="1">
    <citation type="journal article" date="2019" name="Int. J. Syst. Evol. Microbiol.">
        <title>The Global Catalogue of Microorganisms (GCM) 10K type strain sequencing project: providing services to taxonomists for standard genome sequencing and annotation.</title>
        <authorList>
            <consortium name="The Broad Institute Genomics Platform"/>
            <consortium name="The Broad Institute Genome Sequencing Center for Infectious Disease"/>
            <person name="Wu L."/>
            <person name="Ma J."/>
        </authorList>
    </citation>
    <scope>NUCLEOTIDE SEQUENCE [LARGE SCALE GENOMIC DNA]</scope>
    <source>
        <strain evidence="3">CGMCC 1.16306</strain>
    </source>
</reference>
<gene>
    <name evidence="2" type="ORF">ACFQO1_00925</name>
</gene>
<dbReference type="GO" id="GO:0016787">
    <property type="term" value="F:hydrolase activity"/>
    <property type="evidence" value="ECO:0007669"/>
    <property type="project" value="UniProtKB-KW"/>
</dbReference>
<dbReference type="EMBL" id="JBHTBN010000001">
    <property type="protein sequence ID" value="MFC7356233.1"/>
    <property type="molecule type" value="Genomic_DNA"/>
</dbReference>
<accession>A0ABW2MRC1</accession>
<comment type="caution">
    <text evidence="2">The sequence shown here is derived from an EMBL/GenBank/DDBJ whole genome shotgun (WGS) entry which is preliminary data.</text>
</comment>
<organism evidence="2 3">
    <name type="scientific">Jejudonia soesokkakensis</name>
    <dbReference type="NCBI Taxonomy" id="1323432"/>
    <lineage>
        <taxon>Bacteria</taxon>
        <taxon>Pseudomonadati</taxon>
        <taxon>Bacteroidota</taxon>
        <taxon>Flavobacteriia</taxon>
        <taxon>Flavobacteriales</taxon>
        <taxon>Flavobacteriaceae</taxon>
        <taxon>Jejudonia</taxon>
    </lineage>
</organism>
<dbReference type="RefSeq" id="WP_380215778.1">
    <property type="nucleotide sequence ID" value="NZ_JBHTBN010000001.1"/>
</dbReference>
<proteinExistence type="predicted"/>
<protein>
    <submittedName>
        <fullName evidence="2">Alpha/beta hydrolase family protein</fullName>
        <ecNumber evidence="2">3.4.-.-</ecNumber>
    </submittedName>
</protein>
<evidence type="ECO:0000313" key="3">
    <source>
        <dbReference type="Proteomes" id="UP001596415"/>
    </source>
</evidence>
<dbReference type="Pfam" id="PF01738">
    <property type="entry name" value="DLH"/>
    <property type="match status" value="1"/>
</dbReference>
<dbReference type="InterPro" id="IPR029058">
    <property type="entry name" value="AB_hydrolase_fold"/>
</dbReference>
<evidence type="ECO:0000313" key="2">
    <source>
        <dbReference type="EMBL" id="MFC7356233.1"/>
    </source>
</evidence>
<dbReference type="Proteomes" id="UP001596415">
    <property type="component" value="Unassembled WGS sequence"/>
</dbReference>
<dbReference type="InterPro" id="IPR002925">
    <property type="entry name" value="Dienelactn_hydro"/>
</dbReference>